<dbReference type="AlphaFoldDB" id="L9KTJ9"/>
<accession>L9KTJ9</accession>
<name>L9KTJ9_TUPCH</name>
<proteinExistence type="predicted"/>
<dbReference type="InParanoid" id="L9KTJ9"/>
<reference evidence="2" key="2">
    <citation type="journal article" date="2013" name="Nat. Commun.">
        <title>Genome of the Chinese tree shrew.</title>
        <authorList>
            <person name="Fan Y."/>
            <person name="Huang Z.Y."/>
            <person name="Cao C.C."/>
            <person name="Chen C.S."/>
            <person name="Chen Y.X."/>
            <person name="Fan D.D."/>
            <person name="He J."/>
            <person name="Hou H.L."/>
            <person name="Hu L."/>
            <person name="Hu X.T."/>
            <person name="Jiang X.T."/>
            <person name="Lai R."/>
            <person name="Lang Y.S."/>
            <person name="Liang B."/>
            <person name="Liao S.G."/>
            <person name="Mu D."/>
            <person name="Ma Y.Y."/>
            <person name="Niu Y.Y."/>
            <person name="Sun X.Q."/>
            <person name="Xia J.Q."/>
            <person name="Xiao J."/>
            <person name="Xiong Z.Q."/>
            <person name="Xu L."/>
            <person name="Yang L."/>
            <person name="Zhang Y."/>
            <person name="Zhao W."/>
            <person name="Zhao X.D."/>
            <person name="Zheng Y.T."/>
            <person name="Zhou J.M."/>
            <person name="Zhu Y.B."/>
            <person name="Zhang G.J."/>
            <person name="Wang J."/>
            <person name="Yao Y.G."/>
        </authorList>
    </citation>
    <scope>NUCLEOTIDE SEQUENCE [LARGE SCALE GENOMIC DNA]</scope>
</reference>
<dbReference type="Proteomes" id="UP000011518">
    <property type="component" value="Unassembled WGS sequence"/>
</dbReference>
<dbReference type="EMBL" id="KB320726">
    <property type="protein sequence ID" value="ELW64482.1"/>
    <property type="molecule type" value="Genomic_DNA"/>
</dbReference>
<organism evidence="1 2">
    <name type="scientific">Tupaia chinensis</name>
    <name type="common">Chinese tree shrew</name>
    <name type="synonym">Tupaia belangeri chinensis</name>
    <dbReference type="NCBI Taxonomy" id="246437"/>
    <lineage>
        <taxon>Eukaryota</taxon>
        <taxon>Metazoa</taxon>
        <taxon>Chordata</taxon>
        <taxon>Craniata</taxon>
        <taxon>Vertebrata</taxon>
        <taxon>Euteleostomi</taxon>
        <taxon>Mammalia</taxon>
        <taxon>Eutheria</taxon>
        <taxon>Euarchontoglires</taxon>
        <taxon>Scandentia</taxon>
        <taxon>Tupaiidae</taxon>
        <taxon>Tupaia</taxon>
    </lineage>
</organism>
<protein>
    <submittedName>
        <fullName evidence="1">Uncharacterized protein</fullName>
    </submittedName>
</protein>
<keyword evidence="2" id="KW-1185">Reference proteome</keyword>
<evidence type="ECO:0000313" key="2">
    <source>
        <dbReference type="Proteomes" id="UP000011518"/>
    </source>
</evidence>
<gene>
    <name evidence="1" type="ORF">TREES_T100000660</name>
</gene>
<reference evidence="2" key="1">
    <citation type="submission" date="2012-07" db="EMBL/GenBank/DDBJ databases">
        <title>Genome of the Chinese tree shrew, a rising model animal genetically related to primates.</title>
        <authorList>
            <person name="Zhang G."/>
            <person name="Fan Y."/>
            <person name="Yao Y."/>
            <person name="Huang Z."/>
        </authorList>
    </citation>
    <scope>NUCLEOTIDE SEQUENCE [LARGE SCALE GENOMIC DNA]</scope>
</reference>
<evidence type="ECO:0000313" key="1">
    <source>
        <dbReference type="EMBL" id="ELW64482.1"/>
    </source>
</evidence>
<sequence length="112" mass="12538">MGKERGGPCSSKVLRALEPAMSRGSSEPKIQFNLKSSGKEVEDQEAFKEGVMSDSEISIYWKAGAFEQKHWDTRALASPLKAGVDRVLCKMFVYPAGSRWAQHWWAFLLVTS</sequence>